<dbReference type="Proteomes" id="UP000740883">
    <property type="component" value="Unassembled WGS sequence"/>
</dbReference>
<comment type="caution">
    <text evidence="1">The sequence shown here is derived from an EMBL/GenBank/DDBJ whole genome shotgun (WGS) entry which is preliminary data.</text>
</comment>
<protein>
    <submittedName>
        <fullName evidence="1">Uncharacterized protein</fullName>
    </submittedName>
</protein>
<organism evidence="1 2">
    <name type="scientific">Nosema granulosis</name>
    <dbReference type="NCBI Taxonomy" id="83296"/>
    <lineage>
        <taxon>Eukaryota</taxon>
        <taxon>Fungi</taxon>
        <taxon>Fungi incertae sedis</taxon>
        <taxon>Microsporidia</taxon>
        <taxon>Nosematidae</taxon>
        <taxon>Nosema</taxon>
    </lineage>
</organism>
<proteinExistence type="predicted"/>
<keyword evidence="2" id="KW-1185">Reference proteome</keyword>
<sequence length="106" mass="12508">MSEETYFSSKTEKIEEIIKDKNKQFTRIYMNVRDEQGKDVLYLSRDKGQDLYIVSLKDHKNIEEYFTAKAPSRANAIEKKEFKAENNVKRTKQGSLLSFFKKQSKS</sequence>
<reference evidence="1 2" key="1">
    <citation type="journal article" date="2020" name="Genome Biol. Evol.">
        <title>Comparative genomics of strictly vertically transmitted, feminizing microsporidia endosymbionts of amphipod crustaceans.</title>
        <authorList>
            <person name="Cormier A."/>
            <person name="Chebbi M.A."/>
            <person name="Giraud I."/>
            <person name="Wattier R."/>
            <person name="Teixeira M."/>
            <person name="Gilbert C."/>
            <person name="Rigaud T."/>
            <person name="Cordaux R."/>
        </authorList>
    </citation>
    <scope>NUCLEOTIDE SEQUENCE [LARGE SCALE GENOMIC DNA]</scope>
    <source>
        <strain evidence="1 2">Ou3-Ou53</strain>
    </source>
</reference>
<gene>
    <name evidence="1" type="ORF">NGRA_0608</name>
</gene>
<accession>A0A9P6H010</accession>
<evidence type="ECO:0000313" key="1">
    <source>
        <dbReference type="EMBL" id="KAF9764384.1"/>
    </source>
</evidence>
<dbReference type="EMBL" id="SBJO01000025">
    <property type="protein sequence ID" value="KAF9764384.1"/>
    <property type="molecule type" value="Genomic_DNA"/>
</dbReference>
<dbReference type="AlphaFoldDB" id="A0A9P6H010"/>
<name>A0A9P6H010_9MICR</name>
<evidence type="ECO:0000313" key="2">
    <source>
        <dbReference type="Proteomes" id="UP000740883"/>
    </source>
</evidence>
<dbReference type="OrthoDB" id="10530491at2759"/>